<name>A0A0B4GU21_METGA</name>
<feature type="compositionally biased region" description="Basic and acidic residues" evidence="1">
    <location>
        <begin position="334"/>
        <end position="363"/>
    </location>
</feature>
<evidence type="ECO:0000313" key="3">
    <source>
        <dbReference type="Proteomes" id="UP000031192"/>
    </source>
</evidence>
<proteinExistence type="predicted"/>
<comment type="caution">
    <text evidence="2">The sequence shown here is derived from an EMBL/GenBank/DDBJ whole genome shotgun (WGS) entry which is preliminary data.</text>
</comment>
<reference evidence="2 3" key="1">
    <citation type="journal article" date="2014" name="Proc. Natl. Acad. Sci. U.S.A.">
        <title>Trajectory and genomic determinants of fungal-pathogen speciation and host adaptation.</title>
        <authorList>
            <person name="Hu X."/>
            <person name="Xiao G."/>
            <person name="Zheng P."/>
            <person name="Shang Y."/>
            <person name="Su Y."/>
            <person name="Zhang X."/>
            <person name="Liu X."/>
            <person name="Zhan S."/>
            <person name="St Leger R.J."/>
            <person name="Wang C."/>
        </authorList>
    </citation>
    <scope>NUCLEOTIDE SEQUENCE [LARGE SCALE GENOMIC DNA]</scope>
    <source>
        <strain evidence="2 3">ARSEF 977</strain>
    </source>
</reference>
<keyword evidence="3" id="KW-1185">Reference proteome</keyword>
<dbReference type="AlphaFoldDB" id="A0A0B4GU21"/>
<dbReference type="HOGENOM" id="CLU_044860_2_0_1"/>
<accession>A0A0B4GU21</accession>
<feature type="region of interest" description="Disordered" evidence="1">
    <location>
        <begin position="314"/>
        <end position="363"/>
    </location>
</feature>
<organism evidence="2 3">
    <name type="scientific">Metarhizium guizhouense (strain ARSEF 977)</name>
    <dbReference type="NCBI Taxonomy" id="1276136"/>
    <lineage>
        <taxon>Eukaryota</taxon>
        <taxon>Fungi</taxon>
        <taxon>Dikarya</taxon>
        <taxon>Ascomycota</taxon>
        <taxon>Pezizomycotina</taxon>
        <taxon>Sordariomycetes</taxon>
        <taxon>Hypocreomycetidae</taxon>
        <taxon>Hypocreales</taxon>
        <taxon>Clavicipitaceae</taxon>
        <taxon>Metarhizium</taxon>
    </lineage>
</organism>
<feature type="compositionally biased region" description="Pro residues" evidence="1">
    <location>
        <begin position="16"/>
        <end position="25"/>
    </location>
</feature>
<evidence type="ECO:0000256" key="1">
    <source>
        <dbReference type="SAM" id="MobiDB-lite"/>
    </source>
</evidence>
<dbReference type="EMBL" id="AZNH01000064">
    <property type="protein sequence ID" value="KID83202.1"/>
    <property type="molecule type" value="Genomic_DNA"/>
</dbReference>
<dbReference type="OrthoDB" id="3485856at2759"/>
<evidence type="ECO:0000313" key="2">
    <source>
        <dbReference type="EMBL" id="KID83202.1"/>
    </source>
</evidence>
<feature type="region of interest" description="Disordered" evidence="1">
    <location>
        <begin position="1"/>
        <end position="29"/>
    </location>
</feature>
<gene>
    <name evidence="2" type="ORF">MGU_09483</name>
</gene>
<sequence>MHTRLQVTPPQSFRSSPPPTPPPTGKKPSRAVIDIIEDIKTRQSGHSRFADSWIRYPLNEGQYAELLQQVQSDEILRDYVNQKLRYDYIPSAKRLVFRMPTQLHEWVISSVVGDLQHQLQKLGAGHNASAGFARAVDARGSPTLDFTKTGYGRHDPDAQFRHLKAQYPGVVIEVSYTQKRKELAHVAEDYILGSDGDVRVVVGLDVEYRNSKKATLSVWRPGVLQNEAGEPELVAVQTIVDQVLRDEEGNLNKDEEAGLCLQLRDFATEALVGTDGLLTDPICIPASTLYLYLEQAEQNVAMLKQNQGAVRETKPWVRKRRRQRTPPEELDDDREAKFQKIEEKAMAQAEKDDSSYKTDSHGE</sequence>
<dbReference type="Proteomes" id="UP000031192">
    <property type="component" value="Unassembled WGS sequence"/>
</dbReference>
<protein>
    <submittedName>
        <fullName evidence="2">Uncharacterized protein</fullName>
    </submittedName>
</protein>